<reference evidence="3 4" key="1">
    <citation type="submission" date="2017-03" db="EMBL/GenBank/DDBJ databases">
        <title>Widespread Adenine N6-methylation of Active Genes in Fungi.</title>
        <authorList>
            <consortium name="DOE Joint Genome Institute"/>
            <person name="Mondo S.J."/>
            <person name="Dannebaum R.O."/>
            <person name="Kuo R.C."/>
            <person name="Louie K.B."/>
            <person name="Bewick A.J."/>
            <person name="Labutti K."/>
            <person name="Haridas S."/>
            <person name="Kuo A."/>
            <person name="Salamov A."/>
            <person name="Ahrendt S.R."/>
            <person name="Lau R."/>
            <person name="Bowen B.P."/>
            <person name="Lipzen A."/>
            <person name="Sullivan W."/>
            <person name="Andreopoulos W.B."/>
            <person name="Clum A."/>
            <person name="Lindquist E."/>
            <person name="Daum C."/>
            <person name="Northen T.R."/>
            <person name="Ramamoorthy G."/>
            <person name="Schmitz R.J."/>
            <person name="Gryganskyi A."/>
            <person name="Culley D."/>
            <person name="Magnuson J."/>
            <person name="James T.Y."/>
            <person name="O'Malley M.A."/>
            <person name="Stajich J.E."/>
            <person name="Spatafora J.W."/>
            <person name="Visel A."/>
            <person name="Grigoriev I.V."/>
        </authorList>
    </citation>
    <scope>NUCLEOTIDE SEQUENCE [LARGE SCALE GENOMIC DNA]</scope>
    <source>
        <strain evidence="3 4">NRRL Y-17943</strain>
    </source>
</reference>
<sequence>MKHEKYELEDLCSSFHVSEGFGTQSEGFGTQSTLQANVMTDTPYTQVTEPQGVNFSPSEAPCMPDWFLRAGPYEVHPMRNWKSTGGYNATASSQNFDDLVWVAPEGTLQCPTGASTSGFTYAEYQSKRGACLSCRTSKAKCSFSQGTKVCERCNTRNISCTPVQPQKRGRPKKKLASGVVLAPKPGPGEVLPDSCARHGESPETGDSFCESMFSMAGSETLDNPDFDFQRFRDLLNDELSLMREEEPISVYQSDPSLDSGYQPQNW</sequence>
<dbReference type="InterPro" id="IPR001138">
    <property type="entry name" value="Zn2Cys6_DnaBD"/>
</dbReference>
<dbReference type="AlphaFoldDB" id="A0A1Y1USZ2"/>
<evidence type="ECO:0000313" key="4">
    <source>
        <dbReference type="Proteomes" id="UP000193218"/>
    </source>
</evidence>
<feature type="region of interest" description="Disordered" evidence="1">
    <location>
        <begin position="246"/>
        <end position="266"/>
    </location>
</feature>
<dbReference type="OrthoDB" id="39175at2759"/>
<dbReference type="PROSITE" id="PS50048">
    <property type="entry name" value="ZN2_CY6_FUNGAL_2"/>
    <property type="match status" value="1"/>
</dbReference>
<protein>
    <recommendedName>
        <fullName evidence="2">Zn(2)-C6 fungal-type domain-containing protein</fullName>
    </recommendedName>
</protein>
<dbReference type="EMBL" id="NBSH01000001">
    <property type="protein sequence ID" value="ORX41139.1"/>
    <property type="molecule type" value="Genomic_DNA"/>
</dbReference>
<gene>
    <name evidence="3" type="ORF">BD324DRAFT_678523</name>
</gene>
<dbReference type="GeneID" id="33560812"/>
<keyword evidence="4" id="KW-1185">Reference proteome</keyword>
<dbReference type="CDD" id="cd00067">
    <property type="entry name" value="GAL4"/>
    <property type="match status" value="1"/>
</dbReference>
<comment type="caution">
    <text evidence="3">The sequence shown here is derived from an EMBL/GenBank/DDBJ whole genome shotgun (WGS) entry which is preliminary data.</text>
</comment>
<dbReference type="SUPFAM" id="SSF57701">
    <property type="entry name" value="Zn2/Cys6 DNA-binding domain"/>
    <property type="match status" value="1"/>
</dbReference>
<evidence type="ECO:0000256" key="1">
    <source>
        <dbReference type="SAM" id="MobiDB-lite"/>
    </source>
</evidence>
<dbReference type="Pfam" id="PF00172">
    <property type="entry name" value="Zn_clus"/>
    <property type="match status" value="1"/>
</dbReference>
<evidence type="ECO:0000313" key="3">
    <source>
        <dbReference type="EMBL" id="ORX41139.1"/>
    </source>
</evidence>
<dbReference type="PROSITE" id="PS00463">
    <property type="entry name" value="ZN2_CY6_FUNGAL_1"/>
    <property type="match status" value="1"/>
</dbReference>
<dbReference type="InParanoid" id="A0A1Y1USZ2"/>
<feature type="compositionally biased region" description="Polar residues" evidence="1">
    <location>
        <begin position="250"/>
        <end position="266"/>
    </location>
</feature>
<name>A0A1Y1USZ2_9TREE</name>
<dbReference type="Gene3D" id="4.10.240.10">
    <property type="entry name" value="Zn(2)-C6 fungal-type DNA-binding domain"/>
    <property type="match status" value="1"/>
</dbReference>
<proteinExistence type="predicted"/>
<evidence type="ECO:0000259" key="2">
    <source>
        <dbReference type="PROSITE" id="PS50048"/>
    </source>
</evidence>
<feature type="domain" description="Zn(2)-C6 fungal-type" evidence="2">
    <location>
        <begin position="130"/>
        <end position="161"/>
    </location>
</feature>
<dbReference type="Proteomes" id="UP000193218">
    <property type="component" value="Unassembled WGS sequence"/>
</dbReference>
<dbReference type="RefSeq" id="XP_021874818.1">
    <property type="nucleotide sequence ID" value="XM_022019003.1"/>
</dbReference>
<dbReference type="GO" id="GO:0000981">
    <property type="term" value="F:DNA-binding transcription factor activity, RNA polymerase II-specific"/>
    <property type="evidence" value="ECO:0007669"/>
    <property type="project" value="InterPro"/>
</dbReference>
<accession>A0A1Y1USZ2</accession>
<organism evidence="3 4">
    <name type="scientific">Kockovaella imperatae</name>
    <dbReference type="NCBI Taxonomy" id="4999"/>
    <lineage>
        <taxon>Eukaryota</taxon>
        <taxon>Fungi</taxon>
        <taxon>Dikarya</taxon>
        <taxon>Basidiomycota</taxon>
        <taxon>Agaricomycotina</taxon>
        <taxon>Tremellomycetes</taxon>
        <taxon>Tremellales</taxon>
        <taxon>Cuniculitremaceae</taxon>
        <taxon>Kockovaella</taxon>
    </lineage>
</organism>
<dbReference type="InterPro" id="IPR036864">
    <property type="entry name" value="Zn2-C6_fun-type_DNA-bd_sf"/>
</dbReference>
<dbReference type="GO" id="GO:0008270">
    <property type="term" value="F:zinc ion binding"/>
    <property type="evidence" value="ECO:0007669"/>
    <property type="project" value="InterPro"/>
</dbReference>